<dbReference type="InterPro" id="IPR050383">
    <property type="entry name" value="GlyoxalaseI/FosfomycinResist"/>
</dbReference>
<evidence type="ECO:0000256" key="1">
    <source>
        <dbReference type="SAM" id="MobiDB-lite"/>
    </source>
</evidence>
<dbReference type="AlphaFoldDB" id="A0AAW9R8P3"/>
<dbReference type="PANTHER" id="PTHR21366:SF14">
    <property type="entry name" value="GLYOXALASE DOMAIN-CONTAINING PROTEIN 5"/>
    <property type="match status" value="1"/>
</dbReference>
<dbReference type="InterPro" id="IPR029068">
    <property type="entry name" value="Glyas_Bleomycin-R_OHBP_Dase"/>
</dbReference>
<accession>A0AAW9R8P3</accession>
<organism evidence="3 4">
    <name type="scientific">Elongatibacter sediminis</name>
    <dbReference type="NCBI Taxonomy" id="3119006"/>
    <lineage>
        <taxon>Bacteria</taxon>
        <taxon>Pseudomonadati</taxon>
        <taxon>Pseudomonadota</taxon>
        <taxon>Gammaproteobacteria</taxon>
        <taxon>Chromatiales</taxon>
        <taxon>Wenzhouxiangellaceae</taxon>
        <taxon>Elongatibacter</taxon>
    </lineage>
</organism>
<dbReference type="PANTHER" id="PTHR21366">
    <property type="entry name" value="GLYOXALASE FAMILY PROTEIN"/>
    <property type="match status" value="1"/>
</dbReference>
<dbReference type="InterPro" id="IPR004360">
    <property type="entry name" value="Glyas_Fos-R_dOase_dom"/>
</dbReference>
<evidence type="ECO:0000313" key="3">
    <source>
        <dbReference type="EMBL" id="MEJ8569234.1"/>
    </source>
</evidence>
<dbReference type="Pfam" id="PF00903">
    <property type="entry name" value="Glyoxalase"/>
    <property type="match status" value="1"/>
</dbReference>
<sequence>MRQPNPINIRRIDHVVIRANDLDRMLDFYCDVLGCRLERGPGDIGLAQLRAGCSLIDIVAADGPIGRSGGAAPDHAAPNMDHVCLLVEPWDRADIEAHLAAHGVESGDVEARYGATGQGPSLYLKDPEGNTVELKGRT</sequence>
<evidence type="ECO:0000313" key="4">
    <source>
        <dbReference type="Proteomes" id="UP001359886"/>
    </source>
</evidence>
<dbReference type="SUPFAM" id="SSF54593">
    <property type="entry name" value="Glyoxalase/Bleomycin resistance protein/Dihydroxybiphenyl dioxygenase"/>
    <property type="match status" value="1"/>
</dbReference>
<keyword evidence="4" id="KW-1185">Reference proteome</keyword>
<dbReference type="EMBL" id="JAZHOG010000012">
    <property type="protein sequence ID" value="MEJ8569234.1"/>
    <property type="molecule type" value="Genomic_DNA"/>
</dbReference>
<reference evidence="3 4" key="1">
    <citation type="submission" date="2024-02" db="EMBL/GenBank/DDBJ databases">
        <title>A novel Wenzhouxiangellaceae bacterium, isolated from coastal sediments.</title>
        <authorList>
            <person name="Du Z.-J."/>
            <person name="Ye Y.-Q."/>
            <person name="Zhang X.-Y."/>
        </authorList>
    </citation>
    <scope>NUCLEOTIDE SEQUENCE [LARGE SCALE GENOMIC DNA]</scope>
    <source>
        <strain evidence="3 4">CH-27</strain>
    </source>
</reference>
<name>A0AAW9R8P3_9GAMM</name>
<feature type="region of interest" description="Disordered" evidence="1">
    <location>
        <begin position="116"/>
        <end position="138"/>
    </location>
</feature>
<dbReference type="Proteomes" id="UP001359886">
    <property type="component" value="Unassembled WGS sequence"/>
</dbReference>
<dbReference type="RefSeq" id="WP_354696559.1">
    <property type="nucleotide sequence ID" value="NZ_JAZHOG010000012.1"/>
</dbReference>
<feature type="domain" description="VOC" evidence="2">
    <location>
        <begin position="11"/>
        <end position="137"/>
    </location>
</feature>
<proteinExistence type="predicted"/>
<evidence type="ECO:0000259" key="2">
    <source>
        <dbReference type="PROSITE" id="PS51819"/>
    </source>
</evidence>
<gene>
    <name evidence="3" type="ORF">V3330_16505</name>
</gene>
<comment type="caution">
    <text evidence="3">The sequence shown here is derived from an EMBL/GenBank/DDBJ whole genome shotgun (WGS) entry which is preliminary data.</text>
</comment>
<protein>
    <submittedName>
        <fullName evidence="3">VOC family protein</fullName>
    </submittedName>
</protein>
<dbReference type="Gene3D" id="3.10.180.10">
    <property type="entry name" value="2,3-Dihydroxybiphenyl 1,2-Dioxygenase, domain 1"/>
    <property type="match status" value="1"/>
</dbReference>
<dbReference type="InterPro" id="IPR037523">
    <property type="entry name" value="VOC_core"/>
</dbReference>
<dbReference type="PROSITE" id="PS51819">
    <property type="entry name" value="VOC"/>
    <property type="match status" value="1"/>
</dbReference>